<evidence type="ECO:0000313" key="3">
    <source>
        <dbReference type="EMBL" id="AMX00258.1"/>
    </source>
</evidence>
<dbReference type="GO" id="GO:0010181">
    <property type="term" value="F:FMN binding"/>
    <property type="evidence" value="ECO:0007669"/>
    <property type="project" value="TreeGrafter"/>
</dbReference>
<dbReference type="STRING" id="241244.ATY39_13070"/>
<sequence>MKVVAIVGSIRKESYNLMLAQYIEKKYSNQFDLEILRLNDIPMYNQDTENEPPQSVVDFKQKVKEADAVLWVTPEYNASIPGVLGNAIDWLSRVDQVMIGKPSLIMGASMGNLGTVKAQGHLRDILFAPGLGSPVLQRNEVYVGAAHNKFDSNGNLTDESTVKFLDSVIENFVEWMKLYV</sequence>
<organism evidence="3 4">
    <name type="scientific">Rummeliibacillus stabekisii</name>
    <dbReference type="NCBI Taxonomy" id="241244"/>
    <lineage>
        <taxon>Bacteria</taxon>
        <taxon>Bacillati</taxon>
        <taxon>Bacillota</taxon>
        <taxon>Bacilli</taxon>
        <taxon>Bacillales</taxon>
        <taxon>Caryophanaceae</taxon>
        <taxon>Rummeliibacillus</taxon>
    </lineage>
</organism>
<accession>A0A143HET9</accession>
<proteinExistence type="inferred from homology"/>
<dbReference type="Pfam" id="PF03358">
    <property type="entry name" value="FMN_red"/>
    <property type="match status" value="1"/>
</dbReference>
<comment type="similarity">
    <text evidence="1">Belongs to the azoreductase type 2 family.</text>
</comment>
<dbReference type="InterPro" id="IPR050712">
    <property type="entry name" value="NAD(P)H-dep_reductase"/>
</dbReference>
<reference evidence="4" key="2">
    <citation type="submission" date="2016-03" db="EMBL/GenBank/DDBJ databases">
        <authorList>
            <person name="Ploux O."/>
        </authorList>
    </citation>
    <scope>NUCLEOTIDE SEQUENCE [LARGE SCALE GENOMIC DNA]</scope>
    <source>
        <strain evidence="4">PP9</strain>
    </source>
</reference>
<evidence type="ECO:0000259" key="2">
    <source>
        <dbReference type="Pfam" id="PF03358"/>
    </source>
</evidence>
<keyword evidence="4" id="KW-1185">Reference proteome</keyword>
<dbReference type="InterPro" id="IPR029039">
    <property type="entry name" value="Flavoprotein-like_sf"/>
</dbReference>
<feature type="domain" description="NADPH-dependent FMN reductase-like" evidence="2">
    <location>
        <begin position="1"/>
        <end position="147"/>
    </location>
</feature>
<dbReference type="Proteomes" id="UP000076021">
    <property type="component" value="Chromosome"/>
</dbReference>
<evidence type="ECO:0000256" key="1">
    <source>
        <dbReference type="ARBA" id="ARBA00009428"/>
    </source>
</evidence>
<dbReference type="GO" id="GO:0016491">
    <property type="term" value="F:oxidoreductase activity"/>
    <property type="evidence" value="ECO:0007669"/>
    <property type="project" value="InterPro"/>
</dbReference>
<dbReference type="RefSeq" id="WP_066790449.1">
    <property type="nucleotide sequence ID" value="NZ_CP014806.1"/>
</dbReference>
<name>A0A143HET9_9BACL</name>
<dbReference type="GO" id="GO:0005829">
    <property type="term" value="C:cytosol"/>
    <property type="evidence" value="ECO:0007669"/>
    <property type="project" value="TreeGrafter"/>
</dbReference>
<dbReference type="PANTHER" id="PTHR30543">
    <property type="entry name" value="CHROMATE REDUCTASE"/>
    <property type="match status" value="1"/>
</dbReference>
<dbReference type="InterPro" id="IPR005025">
    <property type="entry name" value="FMN_Rdtase-like_dom"/>
</dbReference>
<dbReference type="PANTHER" id="PTHR30543:SF21">
    <property type="entry name" value="NAD(P)H-DEPENDENT FMN REDUCTASE LOT6"/>
    <property type="match status" value="1"/>
</dbReference>
<reference evidence="3 4" key="1">
    <citation type="journal article" date="2016" name="Genome Announc.">
        <title>Whole-Genome Sequence of Rummeliibacillus stabekisii Strain PP9 Isolated from Antarctic Soil.</title>
        <authorList>
            <person name="da Mota F.F."/>
            <person name="Vollu R.E."/>
            <person name="Jurelevicius D."/>
            <person name="Seldin L."/>
        </authorList>
    </citation>
    <scope>NUCLEOTIDE SEQUENCE [LARGE SCALE GENOMIC DNA]</scope>
    <source>
        <strain evidence="3 4">PP9</strain>
    </source>
</reference>
<dbReference type="Gene3D" id="3.40.50.360">
    <property type="match status" value="1"/>
</dbReference>
<evidence type="ECO:0000313" key="4">
    <source>
        <dbReference type="Proteomes" id="UP000076021"/>
    </source>
</evidence>
<dbReference type="EMBL" id="CP014806">
    <property type="protein sequence ID" value="AMX00258.1"/>
    <property type="molecule type" value="Genomic_DNA"/>
</dbReference>
<dbReference type="KEGG" id="rst:ATY39_13070"/>
<dbReference type="OrthoDB" id="9812295at2"/>
<dbReference type="SUPFAM" id="SSF52218">
    <property type="entry name" value="Flavoproteins"/>
    <property type="match status" value="1"/>
</dbReference>
<dbReference type="AlphaFoldDB" id="A0A143HET9"/>
<gene>
    <name evidence="3" type="ORF">ATY39_13070</name>
</gene>
<protein>
    <submittedName>
        <fullName evidence="3">NADPH-dependent FMN reductase</fullName>
    </submittedName>
</protein>